<keyword evidence="5" id="KW-0677">Repeat</keyword>
<dbReference type="PROSITE" id="PS50294">
    <property type="entry name" value="WD_REPEATS_REGION"/>
    <property type="match status" value="2"/>
</dbReference>
<comment type="function">
    <text evidence="11">Microtubule inner protein (MIP) part of the dynein-decorated doublet microtubules (DMTs) in cilia axoneme. Important for proper ciliary and flagellar beating. May act in cooperation with CFAP45 and axonemal dynein subunit DNAH11. May play a role in cell growth and/or survival.</text>
</comment>
<keyword evidence="4 13" id="KW-0853">WD repeat</keyword>
<evidence type="ECO:0000256" key="3">
    <source>
        <dbReference type="ARBA" id="ARBA00022490"/>
    </source>
</evidence>
<evidence type="ECO:0000256" key="8">
    <source>
        <dbReference type="ARBA" id="ARBA00023273"/>
    </source>
</evidence>
<dbReference type="GO" id="GO:0005930">
    <property type="term" value="C:axoneme"/>
    <property type="evidence" value="ECO:0007669"/>
    <property type="project" value="UniProtKB-ARBA"/>
</dbReference>
<reference evidence="15" key="1">
    <citation type="submission" date="2022-01" db="EMBL/GenBank/DDBJ databases">
        <authorList>
            <person name="King R."/>
        </authorList>
    </citation>
    <scope>NUCLEOTIDE SEQUENCE</scope>
</reference>
<accession>A0A9P0EAV4</accession>
<dbReference type="InterPro" id="IPR015943">
    <property type="entry name" value="WD40/YVTN_repeat-like_dom_sf"/>
</dbReference>
<sequence length="816" mass="89362">MSGVKHDVKFLKLKSIIGFDGNAPKSLWVHPDGEHIVYPFGIKVAVYDLKRHEPEYLDGHSNVISTVALSKTGKYVGSGQINHMGFKALVFVWDWETKKPVLFHESHKVRVESVAFSSCENYVISLGGRDDANVVVYDLNTSEAICGTFSSNRNAGDALTLAALNLRGICFLSGGVYTLKVWTLNPKNRAVSSVDVTLRKIKRKINCIIVDDDDVFAWCGTSTGDIMKVKLNFSKNLNDFFPVFPPTLVACYAKHPKGKGNPNNVTLWHSGVRCLILVGDKKLIGAGDGTIELVEEKEAVIDTMNKTSKLSTPTYPLFRVVKHAEVGSFVTSMQLQGKNKVLIGTIKCEMFIMDLDEFQPKLIISCHTSTIFDIAFPAGYSHVFATASKDDVRVWSIEQSKELLRITVPNFTCSSVLFSHDGRAIWTSWNDGNIRAFTPQSGKLITTIFDAHNKGVSAIAATKDGKKLLSGGIEGQIRIWELKGIYQKLTAVLKEHKGPVSSIDIAPSDLEAASASTDGTCIIWDIQKCVRVAILFSQTLFMGVKYHPSGCQLLTCGTNRQIGYWEIFDGSLIREVEGSISAALNTLDISHDGNFYITGGNDYYVKVWLYKEGITTHIGLGHPAVITAAAIAPDCSHIVSCSADGAIFIWKSPYNTLPTVEAQKAKKEKEENIGGISHEQSVKSVSQPTDDNTEQRNKSLEESKIKTPEGSTTKSSERIKIKSSEGSKIKSPEGSKTKSSEGSKSKTPEGSKTTSPEGSKTKSPEGRPTKTPPTEGSIKCYCTETCGCKPNNPPHSPKSRLEIEAEKKIKMAEEDR</sequence>
<dbReference type="InterPro" id="IPR036322">
    <property type="entry name" value="WD40_repeat_dom_sf"/>
</dbReference>
<dbReference type="Proteomes" id="UP001152798">
    <property type="component" value="Chromosome 1"/>
</dbReference>
<keyword evidence="3" id="KW-0963">Cytoplasm</keyword>
<dbReference type="InterPro" id="IPR011041">
    <property type="entry name" value="Quinoprot_gluc/sorb_DH_b-prop"/>
</dbReference>
<dbReference type="InterPro" id="IPR019775">
    <property type="entry name" value="WD40_repeat_CS"/>
</dbReference>
<evidence type="ECO:0000256" key="13">
    <source>
        <dbReference type="PROSITE-ProRule" id="PRU00221"/>
    </source>
</evidence>
<evidence type="ECO:0000256" key="14">
    <source>
        <dbReference type="SAM" id="MobiDB-lite"/>
    </source>
</evidence>
<dbReference type="EMBL" id="OV725077">
    <property type="protein sequence ID" value="CAH1391737.1"/>
    <property type="molecule type" value="Genomic_DNA"/>
</dbReference>
<keyword evidence="8" id="KW-0966">Cell projection</keyword>
<dbReference type="FunFam" id="2.130.10.10:FF:000207">
    <property type="entry name" value="Cilia- and flagella-associated protein 52"/>
    <property type="match status" value="1"/>
</dbReference>
<feature type="repeat" description="WD" evidence="13">
    <location>
        <begin position="584"/>
        <end position="608"/>
    </location>
</feature>
<evidence type="ECO:0000313" key="16">
    <source>
        <dbReference type="Proteomes" id="UP001152798"/>
    </source>
</evidence>
<feature type="repeat" description="WD" evidence="13">
    <location>
        <begin position="619"/>
        <end position="651"/>
    </location>
</feature>
<dbReference type="PROSITE" id="PS00678">
    <property type="entry name" value="WD_REPEATS_1"/>
    <property type="match status" value="1"/>
</dbReference>
<dbReference type="OrthoDB" id="6252103at2759"/>
<gene>
    <name evidence="15" type="ORF">NEZAVI_LOCUS2688</name>
</gene>
<evidence type="ECO:0000256" key="1">
    <source>
        <dbReference type="ARBA" id="ARBA00004230"/>
    </source>
</evidence>
<dbReference type="Pfam" id="PF00400">
    <property type="entry name" value="WD40"/>
    <property type="match status" value="4"/>
</dbReference>
<evidence type="ECO:0000256" key="11">
    <source>
        <dbReference type="ARBA" id="ARBA00046056"/>
    </source>
</evidence>
<proteinExistence type="inferred from homology"/>
<evidence type="ECO:0000256" key="4">
    <source>
        <dbReference type="ARBA" id="ARBA00022574"/>
    </source>
</evidence>
<evidence type="ECO:0000256" key="6">
    <source>
        <dbReference type="ARBA" id="ARBA00022846"/>
    </source>
</evidence>
<feature type="compositionally biased region" description="Basic and acidic residues" evidence="14">
    <location>
        <begin position="759"/>
        <end position="768"/>
    </location>
</feature>
<name>A0A9P0EAV4_NEZVI</name>
<comment type="subunit">
    <text evidence="12">Microtubule inner protein component of sperm flagellar doublet microtubules. Interacts with BRCA2. Interacts with the CCT chaperonin complex. Interacts with HSP70. Interacts with AK8. Interacts with CFAP45. Interacts with DNAI1. Interacts with IQDC.</text>
</comment>
<dbReference type="PANTHER" id="PTHR13720">
    <property type="entry name" value="WD-40 REPEAT PROTEIN"/>
    <property type="match status" value="1"/>
</dbReference>
<organism evidence="15 16">
    <name type="scientific">Nezara viridula</name>
    <name type="common">Southern green stink bug</name>
    <name type="synonym">Cimex viridulus</name>
    <dbReference type="NCBI Taxonomy" id="85310"/>
    <lineage>
        <taxon>Eukaryota</taxon>
        <taxon>Metazoa</taxon>
        <taxon>Ecdysozoa</taxon>
        <taxon>Arthropoda</taxon>
        <taxon>Hexapoda</taxon>
        <taxon>Insecta</taxon>
        <taxon>Pterygota</taxon>
        <taxon>Neoptera</taxon>
        <taxon>Paraneoptera</taxon>
        <taxon>Hemiptera</taxon>
        <taxon>Heteroptera</taxon>
        <taxon>Panheteroptera</taxon>
        <taxon>Pentatomomorpha</taxon>
        <taxon>Pentatomoidea</taxon>
        <taxon>Pentatomidae</taxon>
        <taxon>Pentatominae</taxon>
        <taxon>Nezara</taxon>
    </lineage>
</organism>
<dbReference type="InterPro" id="IPR001680">
    <property type="entry name" value="WD40_rpt"/>
</dbReference>
<evidence type="ECO:0000313" key="15">
    <source>
        <dbReference type="EMBL" id="CAH1391737.1"/>
    </source>
</evidence>
<protein>
    <recommendedName>
        <fullName evidence="10">Cilia- and flagella-associated protein 52</fullName>
    </recommendedName>
</protein>
<evidence type="ECO:0000256" key="10">
    <source>
        <dbReference type="ARBA" id="ARBA00029552"/>
    </source>
</evidence>
<dbReference type="InterPro" id="IPR050630">
    <property type="entry name" value="WD_repeat_EMAP"/>
</dbReference>
<evidence type="ECO:0000256" key="5">
    <source>
        <dbReference type="ARBA" id="ARBA00022737"/>
    </source>
</evidence>
<feature type="region of interest" description="Disordered" evidence="14">
    <location>
        <begin position="665"/>
        <end position="816"/>
    </location>
</feature>
<evidence type="ECO:0000256" key="7">
    <source>
        <dbReference type="ARBA" id="ARBA00023069"/>
    </source>
</evidence>
<dbReference type="GO" id="GO:0031514">
    <property type="term" value="C:motile cilium"/>
    <property type="evidence" value="ECO:0007669"/>
    <property type="project" value="UniProtKB-SubCell"/>
</dbReference>
<evidence type="ECO:0000256" key="12">
    <source>
        <dbReference type="ARBA" id="ARBA00047117"/>
    </source>
</evidence>
<feature type="repeat" description="WD" evidence="13">
    <location>
        <begin position="449"/>
        <end position="483"/>
    </location>
</feature>
<comment type="subcellular location">
    <subcellularLocation>
        <location evidence="1">Cell projection</location>
        <location evidence="1">Cilium</location>
        <location evidence="1">Flagellum</location>
    </subcellularLocation>
    <subcellularLocation>
        <location evidence="2">Cytoplasm</location>
    </subcellularLocation>
</comment>
<keyword evidence="16" id="KW-1185">Reference proteome</keyword>
<dbReference type="SUPFAM" id="SSF50978">
    <property type="entry name" value="WD40 repeat-like"/>
    <property type="match status" value="1"/>
</dbReference>
<feature type="repeat" description="WD" evidence="13">
    <location>
        <begin position="493"/>
        <end position="527"/>
    </location>
</feature>
<keyword evidence="7" id="KW-0969">Cilium</keyword>
<dbReference type="Gene3D" id="2.130.10.10">
    <property type="entry name" value="YVTN repeat-like/Quinoprotein amine dehydrogenase"/>
    <property type="match status" value="3"/>
</dbReference>
<dbReference type="FunFam" id="2.130.10.10:FF:001320">
    <property type="entry name" value="Predicted protein"/>
    <property type="match status" value="1"/>
</dbReference>
<keyword evidence="6" id="KW-0282">Flagellum</keyword>
<dbReference type="PANTHER" id="PTHR13720:SF14">
    <property type="entry name" value="CILIA- AND FLAGELLA-ASSOCIATED PROTEIN 52"/>
    <property type="match status" value="1"/>
</dbReference>
<dbReference type="PROSITE" id="PS50082">
    <property type="entry name" value="WD_REPEATS_2"/>
    <property type="match status" value="5"/>
</dbReference>
<feature type="repeat" description="WD" evidence="13">
    <location>
        <begin position="364"/>
        <end position="405"/>
    </location>
</feature>
<feature type="compositionally biased region" description="Basic and acidic residues" evidence="14">
    <location>
        <begin position="715"/>
        <end position="749"/>
    </location>
</feature>
<feature type="compositionally biased region" description="Polar residues" evidence="14">
    <location>
        <begin position="678"/>
        <end position="690"/>
    </location>
</feature>
<dbReference type="CDD" id="cd00200">
    <property type="entry name" value="WD40"/>
    <property type="match status" value="1"/>
</dbReference>
<evidence type="ECO:0000256" key="2">
    <source>
        <dbReference type="ARBA" id="ARBA00004496"/>
    </source>
</evidence>
<dbReference type="SUPFAM" id="SSF50952">
    <property type="entry name" value="Soluble quinoprotein glucose dehydrogenase"/>
    <property type="match status" value="1"/>
</dbReference>
<evidence type="ECO:0000256" key="9">
    <source>
        <dbReference type="ARBA" id="ARBA00029456"/>
    </source>
</evidence>
<feature type="compositionally biased region" description="Basic and acidic residues" evidence="14">
    <location>
        <begin position="799"/>
        <end position="816"/>
    </location>
</feature>
<dbReference type="SMART" id="SM00320">
    <property type="entry name" value="WD40"/>
    <property type="match status" value="9"/>
</dbReference>
<feature type="compositionally biased region" description="Basic and acidic residues" evidence="14">
    <location>
        <begin position="693"/>
        <end position="707"/>
    </location>
</feature>
<dbReference type="AlphaFoldDB" id="A0A9P0EAV4"/>
<comment type="similarity">
    <text evidence="9">Belongs to the CFAP52 family.</text>
</comment>